<evidence type="ECO:0008006" key="3">
    <source>
        <dbReference type="Google" id="ProtNLM"/>
    </source>
</evidence>
<accession>A0ABS9M982</accession>
<protein>
    <recommendedName>
        <fullName evidence="3">SMI1/KNR4 family protein</fullName>
    </recommendedName>
</protein>
<keyword evidence="2" id="KW-1185">Reference proteome</keyword>
<reference evidence="1 2" key="1">
    <citation type="submission" date="2022-01" db="EMBL/GenBank/DDBJ databases">
        <title>Collection of gut derived symbiotic bacterial strains cultured from healthy donors.</title>
        <authorList>
            <person name="Lin H."/>
            <person name="Kohout C."/>
            <person name="Waligurski E."/>
            <person name="Pamer E.G."/>
        </authorList>
    </citation>
    <scope>NUCLEOTIDE SEQUENCE [LARGE SCALE GENOMIC DNA]</scope>
    <source>
        <strain evidence="1 2">DFI.3.7</strain>
    </source>
</reference>
<evidence type="ECO:0000313" key="1">
    <source>
        <dbReference type="EMBL" id="MCG4527333.1"/>
    </source>
</evidence>
<dbReference type="EMBL" id="JAKNJB010000014">
    <property type="protein sequence ID" value="MCG4527333.1"/>
    <property type="molecule type" value="Genomic_DNA"/>
</dbReference>
<proteinExistence type="predicted"/>
<evidence type="ECO:0000313" key="2">
    <source>
        <dbReference type="Proteomes" id="UP001200313"/>
    </source>
</evidence>
<comment type="caution">
    <text evidence="1">The sequence shown here is derived from an EMBL/GenBank/DDBJ whole genome shotgun (WGS) entry which is preliminary data.</text>
</comment>
<sequence length="414" mass="48214">MKAPEIKHYINWLGRVEYRNINCSFTYDETSYAAIDRIFHLLHRLEPGPENTSWELWLRAERGTIEDFGSFEELREDGQVESFEEFETWWHSEFPEEAAWFHFAAGEDQEIGYRAIFLGHRHVLEVDGRRERSFPNDISKFTAWLEEAVRDAVQMVETGSYQGLVERELPIWHRTGTILRRDLWRVFPQWKEEFFQDFSQQEMEEFLTSAVGYPLEKNKRLPSMTANDFYCFCAQGYRAMGYTGTEKSEKEQYALHADGRDEGLSKLDGDSPEAFARWLKERPRTGHPWEVCRGGNSTHIDCIVHQDAHGYYLVVAGLAETRTIEAVRFFLALHRAGVPACIRNAEELKARLTGAESIGIVPEGVFPAYCHARFPGEDIVDFMNLPREHQDELAKYCRWQPIPVPRMKKEGETP</sequence>
<organism evidence="1 2">
    <name type="scientific">Intestinimonas massiliensis</name>
    <name type="common">ex Afouda et al. 2020</name>
    <dbReference type="NCBI Taxonomy" id="1673721"/>
    <lineage>
        <taxon>Bacteria</taxon>
        <taxon>Bacillati</taxon>
        <taxon>Bacillota</taxon>
        <taxon>Clostridia</taxon>
        <taxon>Eubacteriales</taxon>
        <taxon>Intestinimonas</taxon>
    </lineage>
</organism>
<gene>
    <name evidence="1" type="ORF">L0P79_09610</name>
</gene>
<dbReference type="RefSeq" id="WP_238074081.1">
    <property type="nucleotide sequence ID" value="NZ_JAKNJB010000014.1"/>
</dbReference>
<name>A0ABS9M982_9FIRM</name>
<dbReference type="Proteomes" id="UP001200313">
    <property type="component" value="Unassembled WGS sequence"/>
</dbReference>